<dbReference type="Pfam" id="PF04965">
    <property type="entry name" value="GPW_gp25"/>
    <property type="match status" value="1"/>
</dbReference>
<evidence type="ECO:0000259" key="1">
    <source>
        <dbReference type="Pfam" id="PF04965"/>
    </source>
</evidence>
<sequence>MNAATGRSMDELDHIRQSVTDILFTPLGSRLMRREYGSLLPDLIDAPLNAATRLRLISATYSALLRWEPRIRPRRVQLVAGVAAPHVLTLELTAVRTTGVMAGESIRLIIESPRA</sequence>
<gene>
    <name evidence="2" type="ORF">ABDJ40_14695</name>
</gene>
<accession>A0ABV0GG30</accession>
<proteinExistence type="predicted"/>
<evidence type="ECO:0000313" key="3">
    <source>
        <dbReference type="Proteomes" id="UP001462640"/>
    </source>
</evidence>
<protein>
    <submittedName>
        <fullName evidence="2">GPW/gp25 family protein</fullName>
    </submittedName>
</protein>
<dbReference type="InterPro" id="IPR007048">
    <property type="entry name" value="IraD/Gp25-like"/>
</dbReference>
<organism evidence="2 3">
    <name type="scientific">Roseateles flavus</name>
    <dbReference type="NCBI Taxonomy" id="3149041"/>
    <lineage>
        <taxon>Bacteria</taxon>
        <taxon>Pseudomonadati</taxon>
        <taxon>Pseudomonadota</taxon>
        <taxon>Betaproteobacteria</taxon>
        <taxon>Burkholderiales</taxon>
        <taxon>Sphaerotilaceae</taxon>
        <taxon>Roseateles</taxon>
    </lineage>
</organism>
<dbReference type="Gene3D" id="3.10.450.40">
    <property type="match status" value="1"/>
</dbReference>
<keyword evidence="3" id="KW-1185">Reference proteome</keyword>
<dbReference type="EMBL" id="JBDPZC010000006">
    <property type="protein sequence ID" value="MEO3714011.1"/>
    <property type="molecule type" value="Genomic_DNA"/>
</dbReference>
<name>A0ABV0GG30_9BURK</name>
<evidence type="ECO:0000313" key="2">
    <source>
        <dbReference type="EMBL" id="MEO3714011.1"/>
    </source>
</evidence>
<dbReference type="Proteomes" id="UP001462640">
    <property type="component" value="Unassembled WGS sequence"/>
</dbReference>
<reference evidence="2 3" key="1">
    <citation type="submission" date="2024-05" db="EMBL/GenBank/DDBJ databases">
        <title>Roseateles sp. 2.12 16S ribosomal RNA gene Genome sequencing and assembly.</title>
        <authorList>
            <person name="Woo H."/>
        </authorList>
    </citation>
    <scope>NUCLEOTIDE SEQUENCE [LARGE SCALE GENOMIC DNA]</scope>
    <source>
        <strain evidence="2 3">2.12</strain>
    </source>
</reference>
<comment type="caution">
    <text evidence="2">The sequence shown here is derived from an EMBL/GenBank/DDBJ whole genome shotgun (WGS) entry which is preliminary data.</text>
</comment>
<feature type="domain" description="IraD/Gp25-like" evidence="1">
    <location>
        <begin position="12"/>
        <end position="94"/>
    </location>
</feature>
<dbReference type="SUPFAM" id="SSF160719">
    <property type="entry name" value="gpW/gp25-like"/>
    <property type="match status" value="1"/>
</dbReference>